<organism evidence="2 3">
    <name type="scientific">Lophiostoma macrostomum CBS 122681</name>
    <dbReference type="NCBI Taxonomy" id="1314788"/>
    <lineage>
        <taxon>Eukaryota</taxon>
        <taxon>Fungi</taxon>
        <taxon>Dikarya</taxon>
        <taxon>Ascomycota</taxon>
        <taxon>Pezizomycotina</taxon>
        <taxon>Dothideomycetes</taxon>
        <taxon>Pleosporomycetidae</taxon>
        <taxon>Pleosporales</taxon>
        <taxon>Lophiostomataceae</taxon>
        <taxon>Lophiostoma</taxon>
    </lineage>
</organism>
<evidence type="ECO:0000256" key="1">
    <source>
        <dbReference type="SAM" id="MobiDB-lite"/>
    </source>
</evidence>
<accession>A0A6A6TED4</accession>
<name>A0A6A6TED4_9PLEO</name>
<dbReference type="Proteomes" id="UP000799324">
    <property type="component" value="Unassembled WGS sequence"/>
</dbReference>
<evidence type="ECO:0000313" key="2">
    <source>
        <dbReference type="EMBL" id="KAF2657681.1"/>
    </source>
</evidence>
<reference evidence="2" key="1">
    <citation type="journal article" date="2020" name="Stud. Mycol.">
        <title>101 Dothideomycetes genomes: a test case for predicting lifestyles and emergence of pathogens.</title>
        <authorList>
            <person name="Haridas S."/>
            <person name="Albert R."/>
            <person name="Binder M."/>
            <person name="Bloem J."/>
            <person name="Labutti K."/>
            <person name="Salamov A."/>
            <person name="Andreopoulos B."/>
            <person name="Baker S."/>
            <person name="Barry K."/>
            <person name="Bills G."/>
            <person name="Bluhm B."/>
            <person name="Cannon C."/>
            <person name="Castanera R."/>
            <person name="Culley D."/>
            <person name="Daum C."/>
            <person name="Ezra D."/>
            <person name="Gonzalez J."/>
            <person name="Henrissat B."/>
            <person name="Kuo A."/>
            <person name="Liang C."/>
            <person name="Lipzen A."/>
            <person name="Lutzoni F."/>
            <person name="Magnuson J."/>
            <person name="Mondo S."/>
            <person name="Nolan M."/>
            <person name="Ohm R."/>
            <person name="Pangilinan J."/>
            <person name="Park H.-J."/>
            <person name="Ramirez L."/>
            <person name="Alfaro M."/>
            <person name="Sun H."/>
            <person name="Tritt A."/>
            <person name="Yoshinaga Y."/>
            <person name="Zwiers L.-H."/>
            <person name="Turgeon B."/>
            <person name="Goodwin S."/>
            <person name="Spatafora J."/>
            <person name="Crous P."/>
            <person name="Grigoriev I."/>
        </authorList>
    </citation>
    <scope>NUCLEOTIDE SEQUENCE</scope>
    <source>
        <strain evidence="2">CBS 122681</strain>
    </source>
</reference>
<proteinExistence type="predicted"/>
<gene>
    <name evidence="2" type="ORF">K491DRAFT_321710</name>
</gene>
<sequence>MHSNPLGVLWPAGHGLMLITNLHPKMTTIQKPRNYALGRSAELATDISVAADLFGRCWRGEAESAPTSKRNRLKIARPTTFIRALFLERNDRLVPSWVESNQSARLMRVADAGVWRAGNVGSASHATPESAVPPRISFMFMTLMIEVTCCCISISIPQVGWYGEPTRTSFLSTGAGSTESRRGSGTPQLTL</sequence>
<keyword evidence="3" id="KW-1185">Reference proteome</keyword>
<feature type="region of interest" description="Disordered" evidence="1">
    <location>
        <begin position="172"/>
        <end position="191"/>
    </location>
</feature>
<dbReference type="EMBL" id="MU004323">
    <property type="protein sequence ID" value="KAF2657681.1"/>
    <property type="molecule type" value="Genomic_DNA"/>
</dbReference>
<dbReference type="AlphaFoldDB" id="A0A6A6TED4"/>
<evidence type="ECO:0000313" key="3">
    <source>
        <dbReference type="Proteomes" id="UP000799324"/>
    </source>
</evidence>
<protein>
    <submittedName>
        <fullName evidence="2">Uncharacterized protein</fullName>
    </submittedName>
</protein>